<sequence>MMETDTDLLMPVPEESPYFPEKYPGKVCAQCALGERSQLGQGEMLRIEVKNSVEATMAAALNSIINAEYVIELEKIGHTEVEFASIMNGGYFYTHRSCASFSFGMVLGAATGTLSNLEVGASLVCKMSCPKLFYYPCIAAAGGWWHYYGT</sequence>
<name>A0ABD1CQQ6_CULPP</name>
<proteinExistence type="predicted"/>
<dbReference type="AlphaFoldDB" id="A0ABD1CQQ6"/>
<comment type="caution">
    <text evidence="1">The sequence shown here is derived from an EMBL/GenBank/DDBJ whole genome shotgun (WGS) entry which is preliminary data.</text>
</comment>
<dbReference type="EMBL" id="JBEHCU010010122">
    <property type="protein sequence ID" value="KAL1378749.1"/>
    <property type="molecule type" value="Genomic_DNA"/>
</dbReference>
<reference evidence="1 2" key="1">
    <citation type="submission" date="2024-05" db="EMBL/GenBank/DDBJ databases">
        <title>Culex pipiens pipiens assembly and annotation.</title>
        <authorList>
            <person name="Alout H."/>
            <person name="Durand T."/>
        </authorList>
    </citation>
    <scope>NUCLEOTIDE SEQUENCE [LARGE SCALE GENOMIC DNA]</scope>
    <source>
        <strain evidence="1">HA-2024</strain>
        <tissue evidence="1">Whole body</tissue>
    </source>
</reference>
<accession>A0ABD1CQQ6</accession>
<dbReference type="Proteomes" id="UP001562425">
    <property type="component" value="Unassembled WGS sequence"/>
</dbReference>
<keyword evidence="2" id="KW-1185">Reference proteome</keyword>
<evidence type="ECO:0000313" key="1">
    <source>
        <dbReference type="EMBL" id="KAL1378749.1"/>
    </source>
</evidence>
<gene>
    <name evidence="1" type="ORF">pipiens_015378</name>
</gene>
<protein>
    <submittedName>
        <fullName evidence="1">Uncharacterized protein</fullName>
    </submittedName>
</protein>
<evidence type="ECO:0000313" key="2">
    <source>
        <dbReference type="Proteomes" id="UP001562425"/>
    </source>
</evidence>
<organism evidence="1 2">
    <name type="scientific">Culex pipiens pipiens</name>
    <name type="common">Northern house mosquito</name>
    <dbReference type="NCBI Taxonomy" id="38569"/>
    <lineage>
        <taxon>Eukaryota</taxon>
        <taxon>Metazoa</taxon>
        <taxon>Ecdysozoa</taxon>
        <taxon>Arthropoda</taxon>
        <taxon>Hexapoda</taxon>
        <taxon>Insecta</taxon>
        <taxon>Pterygota</taxon>
        <taxon>Neoptera</taxon>
        <taxon>Endopterygota</taxon>
        <taxon>Diptera</taxon>
        <taxon>Nematocera</taxon>
        <taxon>Culicoidea</taxon>
        <taxon>Culicidae</taxon>
        <taxon>Culicinae</taxon>
        <taxon>Culicini</taxon>
        <taxon>Culex</taxon>
        <taxon>Culex</taxon>
    </lineage>
</organism>